<dbReference type="PROSITE" id="PS00028">
    <property type="entry name" value="ZINC_FINGER_C2H2_1"/>
    <property type="match status" value="2"/>
</dbReference>
<keyword evidence="3" id="KW-0863">Zinc-finger</keyword>
<feature type="compositionally biased region" description="Basic and acidic residues" evidence="5">
    <location>
        <begin position="750"/>
        <end position="765"/>
    </location>
</feature>
<dbReference type="SMART" id="SM00355">
    <property type="entry name" value="ZnF_C2H2"/>
    <property type="match status" value="4"/>
</dbReference>
<proteinExistence type="predicted"/>
<dbReference type="PROSITE" id="PS50157">
    <property type="entry name" value="ZINC_FINGER_C2H2_2"/>
    <property type="match status" value="2"/>
</dbReference>
<dbReference type="AlphaFoldDB" id="A0A2A6C769"/>
<dbReference type="PANTHER" id="PTHR24408">
    <property type="entry name" value="ZINC FINGER PROTEIN"/>
    <property type="match status" value="1"/>
</dbReference>
<keyword evidence="2" id="KW-0677">Repeat</keyword>
<accession>A0A2A6C769</accession>
<evidence type="ECO:0000256" key="5">
    <source>
        <dbReference type="SAM" id="MobiDB-lite"/>
    </source>
</evidence>
<gene>
    <name evidence="6" type="primary">WBGene00098236</name>
</gene>
<feature type="region of interest" description="Disordered" evidence="5">
    <location>
        <begin position="721"/>
        <end position="775"/>
    </location>
</feature>
<organism evidence="6 7">
    <name type="scientific">Pristionchus pacificus</name>
    <name type="common">Parasitic nematode worm</name>
    <dbReference type="NCBI Taxonomy" id="54126"/>
    <lineage>
        <taxon>Eukaryota</taxon>
        <taxon>Metazoa</taxon>
        <taxon>Ecdysozoa</taxon>
        <taxon>Nematoda</taxon>
        <taxon>Chromadorea</taxon>
        <taxon>Rhabditida</taxon>
        <taxon>Rhabditina</taxon>
        <taxon>Diplogasteromorpha</taxon>
        <taxon>Diplogasteroidea</taxon>
        <taxon>Neodiplogasteridae</taxon>
        <taxon>Pristionchus</taxon>
    </lineage>
</organism>
<accession>A0A8R1Y9R4</accession>
<evidence type="ECO:0000256" key="1">
    <source>
        <dbReference type="ARBA" id="ARBA00022723"/>
    </source>
</evidence>
<feature type="compositionally biased region" description="Polar residues" evidence="5">
    <location>
        <begin position="721"/>
        <end position="734"/>
    </location>
</feature>
<evidence type="ECO:0000313" key="7">
    <source>
        <dbReference type="Proteomes" id="UP000005239"/>
    </source>
</evidence>
<evidence type="ECO:0000313" key="6">
    <source>
        <dbReference type="EnsemblMetazoa" id="PPA08682.1"/>
    </source>
</evidence>
<dbReference type="PANTHER" id="PTHR24408:SF58">
    <property type="entry name" value="TRANSCRIPTION FACTOR (TFIIIA), PUTATIVE (AFU_ORTHOLOGUE AFUA_1G05150)-RELATED"/>
    <property type="match status" value="1"/>
</dbReference>
<feature type="region of interest" description="Disordered" evidence="5">
    <location>
        <begin position="249"/>
        <end position="310"/>
    </location>
</feature>
<keyword evidence="4" id="KW-0862">Zinc</keyword>
<reference evidence="6" key="2">
    <citation type="submission" date="2022-06" db="UniProtKB">
        <authorList>
            <consortium name="EnsemblMetazoa"/>
        </authorList>
    </citation>
    <scope>IDENTIFICATION</scope>
    <source>
        <strain evidence="6">PS312</strain>
    </source>
</reference>
<dbReference type="EnsemblMetazoa" id="PPA08682.1">
    <property type="protein sequence ID" value="PPA08682.1"/>
    <property type="gene ID" value="WBGene00098236"/>
</dbReference>
<dbReference type="GO" id="GO:0008270">
    <property type="term" value="F:zinc ion binding"/>
    <property type="evidence" value="ECO:0007669"/>
    <property type="project" value="UniProtKB-KW"/>
</dbReference>
<dbReference type="Proteomes" id="UP000005239">
    <property type="component" value="Unassembled WGS sequence"/>
</dbReference>
<keyword evidence="1" id="KW-0479">Metal-binding</keyword>
<evidence type="ECO:0000256" key="3">
    <source>
        <dbReference type="ARBA" id="ARBA00022771"/>
    </source>
</evidence>
<feature type="region of interest" description="Disordered" evidence="5">
    <location>
        <begin position="430"/>
        <end position="458"/>
    </location>
</feature>
<reference evidence="7" key="1">
    <citation type="journal article" date="2008" name="Nat. Genet.">
        <title>The Pristionchus pacificus genome provides a unique perspective on nematode lifestyle and parasitism.</title>
        <authorList>
            <person name="Dieterich C."/>
            <person name="Clifton S.W."/>
            <person name="Schuster L.N."/>
            <person name="Chinwalla A."/>
            <person name="Delehaunty K."/>
            <person name="Dinkelacker I."/>
            <person name="Fulton L."/>
            <person name="Fulton R."/>
            <person name="Godfrey J."/>
            <person name="Minx P."/>
            <person name="Mitreva M."/>
            <person name="Roeseler W."/>
            <person name="Tian H."/>
            <person name="Witte H."/>
            <person name="Yang S.P."/>
            <person name="Wilson R.K."/>
            <person name="Sommer R.J."/>
        </authorList>
    </citation>
    <scope>NUCLEOTIDE SEQUENCE [LARGE SCALE GENOMIC DNA]</scope>
    <source>
        <strain evidence="7">PS312</strain>
    </source>
</reference>
<evidence type="ECO:0000256" key="2">
    <source>
        <dbReference type="ARBA" id="ARBA00022737"/>
    </source>
</evidence>
<feature type="compositionally biased region" description="Polar residues" evidence="5">
    <location>
        <begin position="430"/>
        <end position="452"/>
    </location>
</feature>
<feature type="compositionally biased region" description="Acidic residues" evidence="5">
    <location>
        <begin position="766"/>
        <end position="775"/>
    </location>
</feature>
<name>A0A2A6C769_PRIPA</name>
<dbReference type="InterPro" id="IPR013087">
    <property type="entry name" value="Znf_C2H2_type"/>
</dbReference>
<keyword evidence="7" id="KW-1185">Reference proteome</keyword>
<evidence type="ECO:0000256" key="4">
    <source>
        <dbReference type="ARBA" id="ARBA00022833"/>
    </source>
</evidence>
<feature type="region of interest" description="Disordered" evidence="5">
    <location>
        <begin position="115"/>
        <end position="137"/>
    </location>
</feature>
<dbReference type="Gene3D" id="3.30.160.60">
    <property type="entry name" value="Classic Zinc Finger"/>
    <property type="match status" value="2"/>
</dbReference>
<sequence length="891" mass="99965">MEPTENDYVEKSSTYVHKCPLCGSVRTGTSSLWQHLASVHQKRLADVGRWVHCSACDTNFSHDSSWRVHLPKKNCPQTAMSIRWREKRREDGESDEEEEDELWLSALIGLDGRSKPMKDLKRRRRGNEEEEEGKMRKAPVTRTYMKQRSGWLIVHQMTNFRCEVCRQSDLPTLASLVYHQRKQHSMQLSQVEQWLRCFGCGQDAASLSWIRNHIADAAAAAAHAAQPLCNWKTAALVWQVEETSEEARRFREGVDPVPPSSPSSSLAVLLKTSSTSSPGVKQEPIDEDDVRAGSTMAGSSASRKRKHQQRVDKSYILPRSGHTVVRRQSNMVCQLCGEASEHCKLRHWIEFVQGGFATCPSVDHHMRKVHKAGIHQASMWMQCGRCGHDFCNISSVRTHVSAAEGGDGESCGWSSIFMCWHERNDALNSSAAGDTSDQPGCSLQTSKPSSMNEFVPQPKRHRKLFKPPSVAQEGYEIVKRIEDLPCFGCGCRCASLTTFIWCMQGKHRLYFSDVGAWMECACGRAFTSTTALRVHLREEGGEGENPCSMPFVSLCWQRRIGGRETETPQYGGVSDAFLAGLLASPNTHQTQLQICGRGDGDTQQSDIYDPAVGWMDPMASGVVKEEAFDVKEEPIEYEQEMGMSGGCADLSMSDLPQPVPSGPPASSIIPADEWQVANLPQWRRSRPNPASHGTIPPASGSALHFQYRNVRARPNARNLAQSGAYSTESGSRPTLLSAAPFEEPLTSGVVKEENNREEERQMMNEEREEVEMEDEDEEEAITGARRLATFDPTGYEDGDRFVLRKTKEMGCTSCGEICLSPSDLAVHMWSAHEQQMRGTRRDWHDQQWLECITCRRLFHAAADHELHLRAHEGEACSMADARLCWMEMYEE</sequence>
<protein>
    <submittedName>
        <fullName evidence="6">Uncharacterized protein</fullName>
    </submittedName>
</protein>